<protein>
    <recommendedName>
        <fullName evidence="2">Reverse transcriptase zinc-binding domain-containing protein</fullName>
    </recommendedName>
</protein>
<sequence length="300" mass="34046">MGWRCKALSRVGRRTLIKSVALALPTYSISTEDVPVIVCNKMDSTIRRFWWNPKRDKGKYLVWKSWESLCRSKEKGGLGFKESKLFNQALLAKLTWWVASGRDSICIRALRSKYKMGACFIMGNGDSIDMWKDPWVPWLEGFTPIPLHANTPQPPLRVSNLLDSSNRIWKTNVLQELVDSHSLAAFLKIPIPIDAPQDRLIWTLNPSGCFSVKSAISSCLASRINLKTIRAQNSIQFALTLENIWIVRNQVVHNDLKINHLAIVKNLEVRVLEHWHILNPLLVDDTGVVSNLVVHSPSSC</sequence>
<organism evidence="1">
    <name type="scientific">Fagus sylvatica</name>
    <name type="common">Beechnut</name>
    <dbReference type="NCBI Taxonomy" id="28930"/>
    <lineage>
        <taxon>Eukaryota</taxon>
        <taxon>Viridiplantae</taxon>
        <taxon>Streptophyta</taxon>
        <taxon>Embryophyta</taxon>
        <taxon>Tracheophyta</taxon>
        <taxon>Spermatophyta</taxon>
        <taxon>Magnoliopsida</taxon>
        <taxon>eudicotyledons</taxon>
        <taxon>Gunneridae</taxon>
        <taxon>Pentapetalae</taxon>
        <taxon>rosids</taxon>
        <taxon>fabids</taxon>
        <taxon>Fagales</taxon>
        <taxon>Fagaceae</taxon>
        <taxon>Fagus</taxon>
    </lineage>
</organism>
<evidence type="ECO:0008006" key="2">
    <source>
        <dbReference type="Google" id="ProtNLM"/>
    </source>
</evidence>
<dbReference type="EMBL" id="OIVN01003151">
    <property type="protein sequence ID" value="SPD09147.1"/>
    <property type="molecule type" value="Genomic_DNA"/>
</dbReference>
<dbReference type="PANTHER" id="PTHR33116:SF86">
    <property type="entry name" value="REVERSE TRANSCRIPTASE DOMAIN-CONTAINING PROTEIN"/>
    <property type="match status" value="1"/>
</dbReference>
<accession>A0A2N9H3Q7</accession>
<name>A0A2N9H3Q7_FAGSY</name>
<gene>
    <name evidence="1" type="ORF">FSB_LOCUS37029</name>
</gene>
<reference evidence="1" key="1">
    <citation type="submission" date="2018-02" db="EMBL/GenBank/DDBJ databases">
        <authorList>
            <person name="Cohen D.B."/>
            <person name="Kent A.D."/>
        </authorList>
    </citation>
    <scope>NUCLEOTIDE SEQUENCE</scope>
</reference>
<dbReference type="AlphaFoldDB" id="A0A2N9H3Q7"/>
<dbReference type="PANTHER" id="PTHR33116">
    <property type="entry name" value="REVERSE TRANSCRIPTASE ZINC-BINDING DOMAIN-CONTAINING PROTEIN-RELATED-RELATED"/>
    <property type="match status" value="1"/>
</dbReference>
<evidence type="ECO:0000313" key="1">
    <source>
        <dbReference type="EMBL" id="SPD09147.1"/>
    </source>
</evidence>
<proteinExistence type="predicted"/>